<evidence type="ECO:0000256" key="11">
    <source>
        <dbReference type="RuleBase" id="RU910715"/>
    </source>
</evidence>
<keyword evidence="7" id="KW-0677">Repeat</keyword>
<keyword evidence="13" id="KW-1185">Reference proteome</keyword>
<evidence type="ECO:0000313" key="12">
    <source>
        <dbReference type="EMBL" id="KAI5076638.1"/>
    </source>
</evidence>
<keyword evidence="4" id="KW-1003">Cell membrane</keyword>
<comment type="subcellular location">
    <subcellularLocation>
        <location evidence="1 11">Cell membrane</location>
        <topology evidence="1 11">Multi-pass membrane protein</topology>
    </subcellularLocation>
</comment>
<keyword evidence="3 11" id="KW-0813">Transport</keyword>
<dbReference type="EMBL" id="JABFUD020000008">
    <property type="protein sequence ID" value="KAI5076638.1"/>
    <property type="molecule type" value="Genomic_DNA"/>
</dbReference>
<dbReference type="PANTHER" id="PTHR10791">
    <property type="entry name" value="RAG1-ACTIVATING PROTEIN 1"/>
    <property type="match status" value="1"/>
</dbReference>
<name>A0A9D4UZT5_ADICA</name>
<dbReference type="Proteomes" id="UP000886520">
    <property type="component" value="Chromosome 8"/>
</dbReference>
<evidence type="ECO:0000256" key="10">
    <source>
        <dbReference type="ARBA" id="ARBA00037238"/>
    </source>
</evidence>
<feature type="transmembrane region" description="Helical" evidence="11">
    <location>
        <begin position="61"/>
        <end position="82"/>
    </location>
</feature>
<feature type="transmembrane region" description="Helical" evidence="11">
    <location>
        <begin position="6"/>
        <end position="26"/>
    </location>
</feature>
<feature type="transmembrane region" description="Helical" evidence="11">
    <location>
        <begin position="182"/>
        <end position="203"/>
    </location>
</feature>
<comment type="function">
    <text evidence="11">Mediates both low-affinity uptake and efflux of sugar across the membrane.</text>
</comment>
<dbReference type="OrthoDB" id="409725at2759"/>
<dbReference type="GO" id="GO:0005886">
    <property type="term" value="C:plasma membrane"/>
    <property type="evidence" value="ECO:0007669"/>
    <property type="project" value="UniProtKB-SubCell"/>
</dbReference>
<dbReference type="Gene3D" id="1.20.1280.290">
    <property type="match status" value="2"/>
</dbReference>
<comment type="caution">
    <text evidence="12">The sequence shown here is derived from an EMBL/GenBank/DDBJ whole genome shotgun (WGS) entry which is preliminary data.</text>
</comment>
<dbReference type="Pfam" id="PF03083">
    <property type="entry name" value="MtN3_slv"/>
    <property type="match status" value="2"/>
</dbReference>
<feature type="transmembrane region" description="Helical" evidence="11">
    <location>
        <begin position="94"/>
        <end position="115"/>
    </location>
</feature>
<dbReference type="AlphaFoldDB" id="A0A9D4UZT5"/>
<feature type="transmembrane region" description="Helical" evidence="11">
    <location>
        <begin position="38"/>
        <end position="55"/>
    </location>
</feature>
<accession>A0A9D4UZT5</accession>
<proteinExistence type="inferred from homology"/>
<keyword evidence="8 11" id="KW-1133">Transmembrane helix</keyword>
<organism evidence="12 13">
    <name type="scientific">Adiantum capillus-veneris</name>
    <name type="common">Maidenhair fern</name>
    <dbReference type="NCBI Taxonomy" id="13818"/>
    <lineage>
        <taxon>Eukaryota</taxon>
        <taxon>Viridiplantae</taxon>
        <taxon>Streptophyta</taxon>
        <taxon>Embryophyta</taxon>
        <taxon>Tracheophyta</taxon>
        <taxon>Polypodiopsida</taxon>
        <taxon>Polypodiidae</taxon>
        <taxon>Polypodiales</taxon>
        <taxon>Pteridineae</taxon>
        <taxon>Pteridaceae</taxon>
        <taxon>Vittarioideae</taxon>
        <taxon>Adiantum</taxon>
    </lineage>
</organism>
<protein>
    <recommendedName>
        <fullName evidence="11">Bidirectional sugar transporter SWEET</fullName>
    </recommendedName>
</protein>
<evidence type="ECO:0000256" key="3">
    <source>
        <dbReference type="ARBA" id="ARBA00022448"/>
    </source>
</evidence>
<evidence type="ECO:0000256" key="5">
    <source>
        <dbReference type="ARBA" id="ARBA00022597"/>
    </source>
</evidence>
<dbReference type="PANTHER" id="PTHR10791:SF30">
    <property type="entry name" value="SUGAR TRANSPORTER SWEET1"/>
    <property type="match status" value="1"/>
</dbReference>
<keyword evidence="6 11" id="KW-0812">Transmembrane</keyword>
<sequence length="259" mass="28341">MALLVVVLGVLGNITAFVGLISPMILRNGRNGSYSSQPYLSSLLAALLWTYYGILNKHGGIFVVTISALNCAFQIFYLGIYLCYGTSPQRKKTLIILVLIILFYTGMILSTLLAARNLQRIVVVGTLCIIASIFSTAAPLTIMHKVVTTRSVEFMPLGLSLGLFLNGACWLAYSIATHDMFLLIPNAIGVVLSTIQLVLYTLYRIYGKYVVKRSGLEAENTDKDIARRCDIEENDATSSTSSRDVELAIHSVIPSKDFG</sequence>
<feature type="transmembrane region" description="Helical" evidence="11">
    <location>
        <begin position="154"/>
        <end position="176"/>
    </location>
</feature>
<evidence type="ECO:0000256" key="9">
    <source>
        <dbReference type="ARBA" id="ARBA00023136"/>
    </source>
</evidence>
<evidence type="ECO:0000256" key="2">
    <source>
        <dbReference type="ARBA" id="ARBA00007809"/>
    </source>
</evidence>
<evidence type="ECO:0000256" key="8">
    <source>
        <dbReference type="ARBA" id="ARBA00022989"/>
    </source>
</evidence>
<comment type="function">
    <text evidence="10">Mediates both low-affinity uptake and efflux of sugar across the plasma membrane.</text>
</comment>
<evidence type="ECO:0000256" key="6">
    <source>
        <dbReference type="ARBA" id="ARBA00022692"/>
    </source>
</evidence>
<dbReference type="FunFam" id="1.20.1280.290:FF:000002">
    <property type="entry name" value="Bidirectional sugar transporter SWEET"/>
    <property type="match status" value="1"/>
</dbReference>
<feature type="transmembrane region" description="Helical" evidence="11">
    <location>
        <begin position="121"/>
        <end position="142"/>
    </location>
</feature>
<dbReference type="InterPro" id="IPR004316">
    <property type="entry name" value="SWEET_rpt"/>
</dbReference>
<dbReference type="GO" id="GO:0051119">
    <property type="term" value="F:sugar transmembrane transporter activity"/>
    <property type="evidence" value="ECO:0007669"/>
    <property type="project" value="InterPro"/>
</dbReference>
<evidence type="ECO:0000256" key="7">
    <source>
        <dbReference type="ARBA" id="ARBA00022737"/>
    </source>
</evidence>
<evidence type="ECO:0000256" key="4">
    <source>
        <dbReference type="ARBA" id="ARBA00022475"/>
    </source>
</evidence>
<gene>
    <name evidence="12" type="ORF">GOP47_0008703</name>
</gene>
<comment type="similarity">
    <text evidence="2 11">Belongs to the SWEET sugar transporter family.</text>
</comment>
<evidence type="ECO:0000313" key="13">
    <source>
        <dbReference type="Proteomes" id="UP000886520"/>
    </source>
</evidence>
<keyword evidence="9 11" id="KW-0472">Membrane</keyword>
<reference evidence="12" key="1">
    <citation type="submission" date="2021-01" db="EMBL/GenBank/DDBJ databases">
        <title>Adiantum capillus-veneris genome.</title>
        <authorList>
            <person name="Fang Y."/>
            <person name="Liao Q."/>
        </authorList>
    </citation>
    <scope>NUCLEOTIDE SEQUENCE</scope>
    <source>
        <strain evidence="12">H3</strain>
        <tissue evidence="12">Leaf</tissue>
    </source>
</reference>
<dbReference type="InterPro" id="IPR047664">
    <property type="entry name" value="SWEET"/>
</dbReference>
<evidence type="ECO:0000256" key="1">
    <source>
        <dbReference type="ARBA" id="ARBA00004651"/>
    </source>
</evidence>
<keyword evidence="5 11" id="KW-0762">Sugar transport</keyword>